<dbReference type="Proteomes" id="UP000014500">
    <property type="component" value="Unassembled WGS sequence"/>
</dbReference>
<evidence type="ECO:0000256" key="2">
    <source>
        <dbReference type="SAM" id="MobiDB-lite"/>
    </source>
</evidence>
<keyword evidence="3" id="KW-0472">Membrane</keyword>
<keyword evidence="3" id="KW-0812">Transmembrane</keyword>
<evidence type="ECO:0000256" key="1">
    <source>
        <dbReference type="ARBA" id="ARBA00004141"/>
    </source>
</evidence>
<reference evidence="5" key="2">
    <citation type="submission" date="2015-02" db="UniProtKB">
        <authorList>
            <consortium name="EnsemblMetazoa"/>
        </authorList>
    </citation>
    <scope>IDENTIFICATION</scope>
</reference>
<dbReference type="GO" id="GO:0016020">
    <property type="term" value="C:membrane"/>
    <property type="evidence" value="ECO:0007669"/>
    <property type="project" value="UniProtKB-SubCell"/>
</dbReference>
<organism evidence="5 6">
    <name type="scientific">Strigamia maritima</name>
    <name type="common">European centipede</name>
    <name type="synonym">Geophilus maritimus</name>
    <dbReference type="NCBI Taxonomy" id="126957"/>
    <lineage>
        <taxon>Eukaryota</taxon>
        <taxon>Metazoa</taxon>
        <taxon>Ecdysozoa</taxon>
        <taxon>Arthropoda</taxon>
        <taxon>Myriapoda</taxon>
        <taxon>Chilopoda</taxon>
        <taxon>Pleurostigmophora</taxon>
        <taxon>Geophilomorpha</taxon>
        <taxon>Linotaeniidae</taxon>
        <taxon>Strigamia</taxon>
    </lineage>
</organism>
<feature type="transmembrane region" description="Helical" evidence="3">
    <location>
        <begin position="553"/>
        <end position="573"/>
    </location>
</feature>
<feature type="transmembrane region" description="Helical" evidence="3">
    <location>
        <begin position="453"/>
        <end position="469"/>
    </location>
</feature>
<dbReference type="InterPro" id="IPR011701">
    <property type="entry name" value="MFS"/>
</dbReference>
<evidence type="ECO:0000256" key="3">
    <source>
        <dbReference type="SAM" id="Phobius"/>
    </source>
</evidence>
<dbReference type="OMA" id="DCRRMTI"/>
<name>T1IP78_STRMM</name>
<feature type="domain" description="Major facilitator superfamily (MFS) profile" evidence="4">
    <location>
        <begin position="63"/>
        <end position="635"/>
    </location>
</feature>
<dbReference type="InterPro" id="IPR036259">
    <property type="entry name" value="MFS_trans_sf"/>
</dbReference>
<dbReference type="PROSITE" id="PS50850">
    <property type="entry name" value="MFS"/>
    <property type="match status" value="1"/>
</dbReference>
<dbReference type="SUPFAM" id="SSF103473">
    <property type="entry name" value="MFS general substrate transporter"/>
    <property type="match status" value="1"/>
</dbReference>
<feature type="transmembrane region" description="Helical" evidence="3">
    <location>
        <begin position="155"/>
        <end position="182"/>
    </location>
</feature>
<dbReference type="PANTHER" id="PTHR11360">
    <property type="entry name" value="MONOCARBOXYLATE TRANSPORTER"/>
    <property type="match status" value="1"/>
</dbReference>
<feature type="transmembrane region" description="Helical" evidence="3">
    <location>
        <begin position="132"/>
        <end position="149"/>
    </location>
</feature>
<feature type="compositionally biased region" description="Polar residues" evidence="2">
    <location>
        <begin position="1"/>
        <end position="11"/>
    </location>
</feature>
<dbReference type="InterPro" id="IPR050327">
    <property type="entry name" value="Proton-linked_MCT"/>
</dbReference>
<dbReference type="InterPro" id="IPR020846">
    <property type="entry name" value="MFS_dom"/>
</dbReference>
<dbReference type="EnsemblMetazoa" id="SMAR002825-RA">
    <property type="protein sequence ID" value="SMAR002825-PA"/>
    <property type="gene ID" value="SMAR002825"/>
</dbReference>
<feature type="transmembrane region" description="Helical" evidence="3">
    <location>
        <begin position="189"/>
        <end position="208"/>
    </location>
</feature>
<feature type="transmembrane region" description="Helical" evidence="3">
    <location>
        <begin position="220"/>
        <end position="239"/>
    </location>
</feature>
<feature type="transmembrane region" description="Helical" evidence="3">
    <location>
        <begin position="520"/>
        <end position="541"/>
    </location>
</feature>
<feature type="transmembrane region" description="Helical" evidence="3">
    <location>
        <begin position="102"/>
        <end position="120"/>
    </location>
</feature>
<feature type="transmembrane region" description="Helical" evidence="3">
    <location>
        <begin position="580"/>
        <end position="599"/>
    </location>
</feature>
<dbReference type="eggNOG" id="KOG2504">
    <property type="taxonomic scope" value="Eukaryota"/>
</dbReference>
<keyword evidence="3" id="KW-1133">Transmembrane helix</keyword>
<dbReference type="PANTHER" id="PTHR11360:SF260">
    <property type="entry name" value="MFS DOMAIN-CONTAINING PROTEIN"/>
    <property type="match status" value="1"/>
</dbReference>
<evidence type="ECO:0000259" key="4">
    <source>
        <dbReference type="PROSITE" id="PS50850"/>
    </source>
</evidence>
<feature type="compositionally biased region" description="Low complexity" evidence="2">
    <location>
        <begin position="28"/>
        <end position="41"/>
    </location>
</feature>
<dbReference type="CDD" id="cd17352">
    <property type="entry name" value="MFS_MCT_SLC16"/>
    <property type="match status" value="1"/>
</dbReference>
<sequence>MPANNDATPFNISLKRDSNPNNECLKLPSQDYSSQSTPSPSSRNSTVHCECAFESNSPDGGWGWVVVFAAFMINLIADGITHSFGVMYVEFLNFFKESKGKTAWIGSLFMGIPLLAGPLASALADRFGCRKVTIAGALLAALGFILSSLSESIELLFLTFGIMSGFGLALCYVAAIVIVAYYFEKKRSFATGLAVSGSGIGTFIFAPLTQYLLGEFQWRGTILILAGFFLNIVVCGALMRDLEWTKKKYKCEKMSTVSVEKSGVLMDEKKEKVLVLQDVHIEDITPERLCSSLIQLPTFLKNCDSLPPDLLEMLSSNKITYEFVVEHYAYLLNNQPRLVEEISAPASAVVVRYGDQCVNKRARANWSKNHTLPNSRFSTAYFQNLRIHRNSITHRGAMLNIHRYHLRASSCPDIYRNSMITISQEDGNALVSFTQDLKEIFLDMIDISYFKNVKFLLFCISNLLLYIWYDVPYIYIADNAINNGIDEKSAYYLISIIGILNTIGEIILGYVGDNPWVNTTLLYAIFTAICGAVLIIVPLVIDFYSLCAVAGTFGFAISANYSLTSIIIVDLITLEKFTNAYGLLLMVQGVANLIGPPLAGWLYDITGTYDMSFYMAGLWIFISGAMMFVLPFWKMCRKWNDKNPMSNEEMTTQKRNKRCRVEKRFKDTTV</sequence>
<evidence type="ECO:0000313" key="5">
    <source>
        <dbReference type="EnsemblMetazoa" id="SMAR002825-PA"/>
    </source>
</evidence>
<feature type="transmembrane region" description="Helical" evidence="3">
    <location>
        <begin position="62"/>
        <end position="82"/>
    </location>
</feature>
<feature type="transmembrane region" description="Helical" evidence="3">
    <location>
        <begin position="489"/>
        <end position="508"/>
    </location>
</feature>
<dbReference type="Gene3D" id="1.20.1250.20">
    <property type="entry name" value="MFS general substrate transporter like domains"/>
    <property type="match status" value="2"/>
</dbReference>
<feature type="region of interest" description="Disordered" evidence="2">
    <location>
        <begin position="1"/>
        <end position="41"/>
    </location>
</feature>
<proteinExistence type="predicted"/>
<comment type="subcellular location">
    <subcellularLocation>
        <location evidence="1">Membrane</location>
        <topology evidence="1">Multi-pass membrane protein</topology>
    </subcellularLocation>
</comment>
<protein>
    <recommendedName>
        <fullName evidence="4">Major facilitator superfamily (MFS) profile domain-containing protein</fullName>
    </recommendedName>
</protein>
<reference evidence="6" key="1">
    <citation type="submission" date="2011-05" db="EMBL/GenBank/DDBJ databases">
        <authorList>
            <person name="Richards S.R."/>
            <person name="Qu J."/>
            <person name="Jiang H."/>
            <person name="Jhangiani S.N."/>
            <person name="Agravi P."/>
            <person name="Goodspeed R."/>
            <person name="Gross S."/>
            <person name="Mandapat C."/>
            <person name="Jackson L."/>
            <person name="Mathew T."/>
            <person name="Pu L."/>
            <person name="Thornton R."/>
            <person name="Saada N."/>
            <person name="Wilczek-Boney K.B."/>
            <person name="Lee S."/>
            <person name="Kovar C."/>
            <person name="Wu Y."/>
            <person name="Scherer S.E."/>
            <person name="Worley K.C."/>
            <person name="Muzny D.M."/>
            <person name="Gibbs R."/>
        </authorList>
    </citation>
    <scope>NUCLEOTIDE SEQUENCE</scope>
    <source>
        <strain evidence="6">Brora</strain>
    </source>
</reference>
<dbReference type="HOGENOM" id="CLU_001265_59_2_1"/>
<dbReference type="AlphaFoldDB" id="T1IP78"/>
<keyword evidence="6" id="KW-1185">Reference proteome</keyword>
<dbReference type="Pfam" id="PF07690">
    <property type="entry name" value="MFS_1"/>
    <property type="match status" value="2"/>
</dbReference>
<accession>T1IP78</accession>
<dbReference type="GO" id="GO:0008028">
    <property type="term" value="F:monocarboxylic acid transmembrane transporter activity"/>
    <property type="evidence" value="ECO:0007669"/>
    <property type="project" value="TreeGrafter"/>
</dbReference>
<evidence type="ECO:0000313" key="6">
    <source>
        <dbReference type="Proteomes" id="UP000014500"/>
    </source>
</evidence>
<dbReference type="PhylomeDB" id="T1IP78"/>
<dbReference type="FunFam" id="1.20.1250.20:FF:000505">
    <property type="entry name" value="Predicted protein"/>
    <property type="match status" value="1"/>
</dbReference>
<dbReference type="STRING" id="126957.T1IP78"/>
<dbReference type="EMBL" id="JH431250">
    <property type="status" value="NOT_ANNOTATED_CDS"/>
    <property type="molecule type" value="Genomic_DNA"/>
</dbReference>
<feature type="transmembrane region" description="Helical" evidence="3">
    <location>
        <begin position="611"/>
        <end position="633"/>
    </location>
</feature>